<evidence type="ECO:0000313" key="5">
    <source>
        <dbReference type="EMBL" id="OIJ14702.1"/>
    </source>
</evidence>
<dbReference type="InterPro" id="IPR000743">
    <property type="entry name" value="Glyco_hydro_28"/>
</dbReference>
<proteinExistence type="inferred from homology"/>
<dbReference type="Gene3D" id="2.160.20.10">
    <property type="entry name" value="Single-stranded right-handed beta-helix, Pectin lyase-like"/>
    <property type="match status" value="1"/>
</dbReference>
<dbReference type="AlphaFoldDB" id="A0A1S2LQD4"/>
<evidence type="ECO:0000256" key="4">
    <source>
        <dbReference type="RuleBase" id="RU361169"/>
    </source>
</evidence>
<name>A0A1S2LQD4_9BACI</name>
<keyword evidence="3 4" id="KW-0326">Glycosidase</keyword>
<dbReference type="InterPro" id="IPR011050">
    <property type="entry name" value="Pectin_lyase_fold/virulence"/>
</dbReference>
<dbReference type="PROSITE" id="PS00502">
    <property type="entry name" value="POLYGALACTURONASE"/>
    <property type="match status" value="1"/>
</dbReference>
<accession>A0A1S2LQD4</accession>
<organism evidence="5 6">
    <name type="scientific">Anaerobacillus alkalilacustris</name>
    <dbReference type="NCBI Taxonomy" id="393763"/>
    <lineage>
        <taxon>Bacteria</taxon>
        <taxon>Bacillati</taxon>
        <taxon>Bacillota</taxon>
        <taxon>Bacilli</taxon>
        <taxon>Bacillales</taxon>
        <taxon>Bacillaceae</taxon>
        <taxon>Anaerobacillus</taxon>
    </lineage>
</organism>
<dbReference type="GO" id="GO:0004650">
    <property type="term" value="F:polygalacturonase activity"/>
    <property type="evidence" value="ECO:0007669"/>
    <property type="project" value="InterPro"/>
</dbReference>
<keyword evidence="6" id="KW-1185">Reference proteome</keyword>
<dbReference type="Pfam" id="PF00295">
    <property type="entry name" value="Glyco_hydro_28"/>
    <property type="match status" value="1"/>
</dbReference>
<dbReference type="InterPro" id="IPR012334">
    <property type="entry name" value="Pectin_lyas_fold"/>
</dbReference>
<gene>
    <name evidence="5" type="ORF">BKP37_07925</name>
</gene>
<dbReference type="PANTHER" id="PTHR31339">
    <property type="entry name" value="PECTIN LYASE-RELATED"/>
    <property type="match status" value="1"/>
</dbReference>
<protein>
    <submittedName>
        <fullName evidence="5">Glycoside hydrolase</fullName>
    </submittedName>
</protein>
<comment type="caution">
    <text evidence="5">The sequence shown here is derived from an EMBL/GenBank/DDBJ whole genome shotgun (WGS) entry which is preliminary data.</text>
</comment>
<comment type="similarity">
    <text evidence="1 4">Belongs to the glycosyl hydrolase 28 family.</text>
</comment>
<dbReference type="InterPro" id="IPR006626">
    <property type="entry name" value="PbH1"/>
</dbReference>
<dbReference type="PANTHER" id="PTHR31339:SF9">
    <property type="entry name" value="PLASMIN AND FIBRONECTIN-BINDING PROTEIN A"/>
    <property type="match status" value="1"/>
</dbReference>
<evidence type="ECO:0000313" key="6">
    <source>
        <dbReference type="Proteomes" id="UP000179524"/>
    </source>
</evidence>
<dbReference type="SUPFAM" id="SSF51126">
    <property type="entry name" value="Pectin lyase-like"/>
    <property type="match status" value="1"/>
</dbReference>
<dbReference type="GO" id="GO:0005975">
    <property type="term" value="P:carbohydrate metabolic process"/>
    <property type="evidence" value="ECO:0007669"/>
    <property type="project" value="InterPro"/>
</dbReference>
<dbReference type="Proteomes" id="UP000179524">
    <property type="component" value="Unassembled WGS sequence"/>
</dbReference>
<evidence type="ECO:0000256" key="3">
    <source>
        <dbReference type="ARBA" id="ARBA00023295"/>
    </source>
</evidence>
<dbReference type="InterPro" id="IPR051801">
    <property type="entry name" value="GH28_Enzymes"/>
</dbReference>
<sequence>MEQSSNLSVVLPEIPDREFYLPDFGAVGDGVLECTNAFKQAIEACSNAGGGKVIVPAGIWLTGPILLKSKLNLHLEKGATVLFTRDYDKYPLILSSFEGEEIVRCQSPLDGENLEHVAITGEGVFDGAGDAWRPVKKFKMTEKQWQKLISSGGVVDENGKEIIWWPTEMAMNGVKVYQELRQKKSKNIESFRPIRDFLRPNLLSLRRSKHVLLDGPTFQNSPAWNIHPWICEHVTVRNVTVRNPWYAQNGDGLDLESCRYCLVENSIFDVGDDAICIKSGKDEEGRKLGITCEEIEIRNCQVYSGHGGFVIGSEMSGGAKNIRISDCSFYGTDVGLRFKSTRGRGGVIENISIENIRMNNISGEAIVYHMFYEISEEDLIATTVPVSEETPIFRNFDVRNIVCTGAQTFLLMKGLPEMPLENLTFENITGKAKRGIIGSQCKEVHFSSISIETEEGPLYTFENCESISY</sequence>
<evidence type="ECO:0000256" key="1">
    <source>
        <dbReference type="ARBA" id="ARBA00008834"/>
    </source>
</evidence>
<dbReference type="SMART" id="SM00710">
    <property type="entry name" value="PbH1"/>
    <property type="match status" value="5"/>
</dbReference>
<reference evidence="5 6" key="1">
    <citation type="submission" date="2016-10" db="EMBL/GenBank/DDBJ databases">
        <title>Draft genome sequences of four alkaliphilic bacteria belonging to the Anaerobacillus genus.</title>
        <authorList>
            <person name="Bassil N.M."/>
            <person name="Lloyd J.R."/>
        </authorList>
    </citation>
    <scope>NUCLEOTIDE SEQUENCE [LARGE SCALE GENOMIC DNA]</scope>
    <source>
        <strain evidence="5 6">DSM 18345</strain>
    </source>
</reference>
<dbReference type="EMBL" id="MLQR01000017">
    <property type="protein sequence ID" value="OIJ14702.1"/>
    <property type="molecule type" value="Genomic_DNA"/>
</dbReference>
<evidence type="ECO:0000256" key="2">
    <source>
        <dbReference type="ARBA" id="ARBA00022801"/>
    </source>
</evidence>
<keyword evidence="2 4" id="KW-0378">Hydrolase</keyword>